<gene>
    <name evidence="1" type="ORF">L6164_012614</name>
</gene>
<name>A0ACB9PDF9_BAUVA</name>
<sequence length="78" mass="8874">MEHHLIDFCTVIVGCRITIPEAGEPFIFANKKFTWRFTNQLEMVWVGLNQIPSSWVFPLLALKSEDSELTSSSGSIQM</sequence>
<reference evidence="1 2" key="1">
    <citation type="journal article" date="2022" name="DNA Res.">
        <title>Chromosomal-level genome assembly of the orchid tree Bauhinia variegata (Leguminosae; Cercidoideae) supports the allotetraploid origin hypothesis of Bauhinia.</title>
        <authorList>
            <person name="Zhong Y."/>
            <person name="Chen Y."/>
            <person name="Zheng D."/>
            <person name="Pang J."/>
            <person name="Liu Y."/>
            <person name="Luo S."/>
            <person name="Meng S."/>
            <person name="Qian L."/>
            <person name="Wei D."/>
            <person name="Dai S."/>
            <person name="Zhou R."/>
        </authorList>
    </citation>
    <scope>NUCLEOTIDE SEQUENCE [LARGE SCALE GENOMIC DNA]</scope>
    <source>
        <strain evidence="1">BV-YZ2020</strain>
    </source>
</reference>
<organism evidence="1 2">
    <name type="scientific">Bauhinia variegata</name>
    <name type="common">Purple orchid tree</name>
    <name type="synonym">Phanera variegata</name>
    <dbReference type="NCBI Taxonomy" id="167791"/>
    <lineage>
        <taxon>Eukaryota</taxon>
        <taxon>Viridiplantae</taxon>
        <taxon>Streptophyta</taxon>
        <taxon>Embryophyta</taxon>
        <taxon>Tracheophyta</taxon>
        <taxon>Spermatophyta</taxon>
        <taxon>Magnoliopsida</taxon>
        <taxon>eudicotyledons</taxon>
        <taxon>Gunneridae</taxon>
        <taxon>Pentapetalae</taxon>
        <taxon>rosids</taxon>
        <taxon>fabids</taxon>
        <taxon>Fabales</taxon>
        <taxon>Fabaceae</taxon>
        <taxon>Cercidoideae</taxon>
        <taxon>Cercideae</taxon>
        <taxon>Bauhiniinae</taxon>
        <taxon>Bauhinia</taxon>
    </lineage>
</organism>
<accession>A0ACB9PDF9</accession>
<evidence type="ECO:0000313" key="2">
    <source>
        <dbReference type="Proteomes" id="UP000828941"/>
    </source>
</evidence>
<dbReference type="EMBL" id="CM039430">
    <property type="protein sequence ID" value="KAI4345496.1"/>
    <property type="molecule type" value="Genomic_DNA"/>
</dbReference>
<keyword evidence="2" id="KW-1185">Reference proteome</keyword>
<proteinExistence type="predicted"/>
<comment type="caution">
    <text evidence="1">The sequence shown here is derived from an EMBL/GenBank/DDBJ whole genome shotgun (WGS) entry which is preliminary data.</text>
</comment>
<protein>
    <submittedName>
        <fullName evidence="1">Uncharacterized protein</fullName>
    </submittedName>
</protein>
<evidence type="ECO:0000313" key="1">
    <source>
        <dbReference type="EMBL" id="KAI4345496.1"/>
    </source>
</evidence>
<dbReference type="Proteomes" id="UP000828941">
    <property type="component" value="Chromosome 5"/>
</dbReference>